<feature type="compositionally biased region" description="Acidic residues" evidence="1">
    <location>
        <begin position="119"/>
        <end position="138"/>
    </location>
</feature>
<sequence length="237" mass="27368">MNKRERILLIVVIAVLAAASFYATFTLYTAPAMDERDRLQSNVEVEEERVEMLGYELLEKEREQEMGVEHTGSAQRKVPVQEMTDQVLLGLNQAQEVSGVVIQDIFINHNAIVDPIRLDEEDNEVSEETEEDGEEPVDVDSPLDGLERQVFTMEIRVNQYENLARFIHELEALDRVMNVEFIYFTGADDVRIFDGASDIFFELQASAYFYPGLDTLRDETPMPHYMPSEDREQPFYE</sequence>
<dbReference type="OrthoDB" id="2427034at2"/>
<evidence type="ECO:0000313" key="2">
    <source>
        <dbReference type="EMBL" id="AOM82358.1"/>
    </source>
</evidence>
<proteinExistence type="predicted"/>
<dbReference type="STRING" id="632773.BBEV_0989"/>
<keyword evidence="3" id="KW-1185">Reference proteome</keyword>
<dbReference type="Proteomes" id="UP000094463">
    <property type="component" value="Chromosome"/>
</dbReference>
<evidence type="ECO:0000313" key="3">
    <source>
        <dbReference type="Proteomes" id="UP000094463"/>
    </source>
</evidence>
<name>A0A1D7QTR4_9BACI</name>
<accession>A0A1D7QTR4</accession>
<dbReference type="RefSeq" id="WP_069364458.1">
    <property type="nucleotide sequence ID" value="NZ_CP012502.1"/>
</dbReference>
<protein>
    <submittedName>
        <fullName evidence="2">Type IV pilus biogenesis protein PilO</fullName>
    </submittedName>
</protein>
<dbReference type="EMBL" id="CP012502">
    <property type="protein sequence ID" value="AOM82358.1"/>
    <property type="molecule type" value="Genomic_DNA"/>
</dbReference>
<dbReference type="AlphaFoldDB" id="A0A1D7QTR4"/>
<evidence type="ECO:0000256" key="1">
    <source>
        <dbReference type="SAM" id="MobiDB-lite"/>
    </source>
</evidence>
<reference evidence="2 3" key="1">
    <citation type="submission" date="2015-08" db="EMBL/GenBank/DDBJ databases">
        <title>The complete genome sequence of Bacillus beveridgei MLTeJB.</title>
        <authorList>
            <person name="Hanson T.E."/>
            <person name="Mesa C."/>
            <person name="Basesman S.M."/>
            <person name="Oremland R.S."/>
        </authorList>
    </citation>
    <scope>NUCLEOTIDE SEQUENCE [LARGE SCALE GENOMIC DNA]</scope>
    <source>
        <strain evidence="2 3">MLTeJB</strain>
    </source>
</reference>
<organism evidence="2 3">
    <name type="scientific">Salisediminibacterium beveridgei</name>
    <dbReference type="NCBI Taxonomy" id="632773"/>
    <lineage>
        <taxon>Bacteria</taxon>
        <taxon>Bacillati</taxon>
        <taxon>Bacillota</taxon>
        <taxon>Bacilli</taxon>
        <taxon>Bacillales</taxon>
        <taxon>Bacillaceae</taxon>
        <taxon>Salisediminibacterium</taxon>
    </lineage>
</organism>
<feature type="region of interest" description="Disordered" evidence="1">
    <location>
        <begin position="118"/>
        <end position="142"/>
    </location>
</feature>
<gene>
    <name evidence="2" type="ORF">BBEV_0989</name>
</gene>
<dbReference type="KEGG" id="bbev:BBEV_0989"/>